<dbReference type="EMBL" id="GGMR01004573">
    <property type="protein sequence ID" value="MBY17192.1"/>
    <property type="molecule type" value="Transcribed_RNA"/>
</dbReference>
<accession>A0A2S2NJT5</accession>
<reference evidence="4" key="1">
    <citation type="submission" date="2018-04" db="EMBL/GenBank/DDBJ databases">
        <title>Transcriptome of Schizaphis graminum biotype I.</title>
        <authorList>
            <person name="Scully E.D."/>
            <person name="Geib S.M."/>
            <person name="Palmer N.A."/>
            <person name="Koch K."/>
            <person name="Bradshaw J."/>
            <person name="Heng-Moss T."/>
            <person name="Sarath G."/>
        </authorList>
    </citation>
    <scope>NUCLEOTIDE SEQUENCE</scope>
</reference>
<feature type="domain" description="Transposable element P transposase-like RNase H" evidence="1">
    <location>
        <begin position="1"/>
        <end position="102"/>
    </location>
</feature>
<dbReference type="PANTHER" id="PTHR47577">
    <property type="entry name" value="THAP DOMAIN-CONTAINING PROTEIN 6"/>
    <property type="match status" value="1"/>
</dbReference>
<evidence type="ECO:0000313" key="4">
    <source>
        <dbReference type="EMBL" id="MBY17192.1"/>
    </source>
</evidence>
<organism evidence="4">
    <name type="scientific">Schizaphis graminum</name>
    <name type="common">Green bug aphid</name>
    <dbReference type="NCBI Taxonomy" id="13262"/>
    <lineage>
        <taxon>Eukaryota</taxon>
        <taxon>Metazoa</taxon>
        <taxon>Ecdysozoa</taxon>
        <taxon>Arthropoda</taxon>
        <taxon>Hexapoda</taxon>
        <taxon>Insecta</taxon>
        <taxon>Pterygota</taxon>
        <taxon>Neoptera</taxon>
        <taxon>Paraneoptera</taxon>
        <taxon>Hemiptera</taxon>
        <taxon>Sternorrhyncha</taxon>
        <taxon>Aphidomorpha</taxon>
        <taxon>Aphidoidea</taxon>
        <taxon>Aphididae</taxon>
        <taxon>Aphidini</taxon>
        <taxon>Schizaphis</taxon>
    </lineage>
</organism>
<evidence type="ECO:0000259" key="3">
    <source>
        <dbReference type="Pfam" id="PF21789"/>
    </source>
</evidence>
<dbReference type="InterPro" id="IPR048365">
    <property type="entry name" value="TNP-like_RNaseH_N"/>
</dbReference>
<feature type="domain" description="Transposable element P transposase-like RNase H C-terminal" evidence="3">
    <location>
        <begin position="321"/>
        <end position="355"/>
    </location>
</feature>
<dbReference type="Pfam" id="PF21788">
    <property type="entry name" value="TNP-like_GBD"/>
    <property type="match status" value="1"/>
</dbReference>
<dbReference type="InterPro" id="IPR048366">
    <property type="entry name" value="TNP-like_GBD"/>
</dbReference>
<name>A0A2S2NJT5_SCHGA</name>
<evidence type="ECO:0000259" key="1">
    <source>
        <dbReference type="Pfam" id="PF21787"/>
    </source>
</evidence>
<feature type="domain" description="Transposable element P transposase-like GTP-binding insertion" evidence="2">
    <location>
        <begin position="131"/>
        <end position="247"/>
    </location>
</feature>
<dbReference type="PANTHER" id="PTHR47577:SF2">
    <property type="entry name" value="THAP DOMAIN CONTAINING 9"/>
    <property type="match status" value="1"/>
</dbReference>
<proteinExistence type="predicted"/>
<gene>
    <name evidence="4" type="primary">THAP9_9</name>
    <name evidence="4" type="ORF">g.14273</name>
</gene>
<dbReference type="AlphaFoldDB" id="A0A2S2NJT5"/>
<dbReference type="InterPro" id="IPR048367">
    <property type="entry name" value="TNP-like_RNaseH_C"/>
</dbReference>
<dbReference type="Pfam" id="PF21789">
    <property type="entry name" value="TNP-like_RNaseH_C"/>
    <property type="match status" value="1"/>
</dbReference>
<dbReference type="Pfam" id="PF21787">
    <property type="entry name" value="TNP-like_RNaseH_N"/>
    <property type="match status" value="1"/>
</dbReference>
<sequence>MAIHSGIHWNGKKWYGFVDMGTDFNYDNDNIPQAKNALVFLAVSLNGYWKVPLGYFLIAGLNGEERSNLLIKCLELFNETGAHLNSLTFDGAYVNKTMCTQLNASFKYESLTCSITNAINKEPIFLFLDPCHMVKLVRNTFGDKRVFKNNEGKEIKWVFIEKLFEKQYTEGLHAGTKLTKRHLNYRNEKMNVRLAVQILSESVSKALIYCKEIDQHNFGEASATAEFCMMINQAFDILNSRNQFSKSPFNKSINLNTINKYEEFSKRFKNYIGGLTFCNGQKIIDSNRNTGFVGLILSLESAINLFKYLHYNHSLKYLLTYKISQDHLENYFSAMRSMFGFNNNPTCQQFETGYKRLLVHHQLSSSEYGNCAILDATIILPLDNGTDLITDTDVTQDISSEMDISQQTDHDYIKTVWNLNRYVEDVSVYIGGFVVRKLLKRINCSVCSSCIQNSNTDNYLINIKNRGSLIKPSKDVELLCKETEKCIRQHQEILFKQNNIVQFLKNKVKRALYEVVFKNEEMYQHIICQQQFNNHRDQLINLIITFYLNIRLHHEGKQFDKESRLRNKFTKLVLFNNE</sequence>
<evidence type="ECO:0000259" key="2">
    <source>
        <dbReference type="Pfam" id="PF21788"/>
    </source>
</evidence>
<protein>
    <submittedName>
        <fullName evidence="4">THAP domain-containing protein 9</fullName>
    </submittedName>
</protein>